<dbReference type="GO" id="GO:0043137">
    <property type="term" value="P:DNA replication, removal of RNA primer"/>
    <property type="evidence" value="ECO:0007669"/>
    <property type="project" value="TreeGrafter"/>
</dbReference>
<evidence type="ECO:0000313" key="13">
    <source>
        <dbReference type="Proteomes" id="UP000542776"/>
    </source>
</evidence>
<evidence type="ECO:0000256" key="5">
    <source>
        <dbReference type="ARBA" id="ARBA00012180"/>
    </source>
</evidence>
<organism evidence="12 13">
    <name type="scientific">Aureimonas pseudogalii</name>
    <dbReference type="NCBI Taxonomy" id="1744844"/>
    <lineage>
        <taxon>Bacteria</taxon>
        <taxon>Pseudomonadati</taxon>
        <taxon>Pseudomonadota</taxon>
        <taxon>Alphaproteobacteria</taxon>
        <taxon>Hyphomicrobiales</taxon>
        <taxon>Aurantimonadaceae</taxon>
        <taxon>Aureimonas</taxon>
    </lineage>
</organism>
<dbReference type="AlphaFoldDB" id="A0A7W6H6D1"/>
<evidence type="ECO:0000256" key="7">
    <source>
        <dbReference type="ARBA" id="ARBA00022723"/>
    </source>
</evidence>
<dbReference type="InterPro" id="IPR012337">
    <property type="entry name" value="RNaseH-like_sf"/>
</dbReference>
<sequence>MSSPTDPAGPLVFRSAPVVRLVIHVDGSCFGPAGPGGWAALIDRLDAQGHVVDRVVMTGRESPSTNNRMELAGAIAALAGFPALPATIVSDSRYLVTGITQWVGPWRARGWKNGRGRRVANRDLWRELDALATGRDLEWVWTKGHAGDPANEAADVLARAAAGGA</sequence>
<dbReference type="InterPro" id="IPR002156">
    <property type="entry name" value="RNaseH_domain"/>
</dbReference>
<keyword evidence="9" id="KW-0378">Hydrolase</keyword>
<dbReference type="GO" id="GO:0004523">
    <property type="term" value="F:RNA-DNA hybrid ribonuclease activity"/>
    <property type="evidence" value="ECO:0007669"/>
    <property type="project" value="UniProtKB-EC"/>
</dbReference>
<comment type="similarity">
    <text evidence="3">Belongs to the RNase H family.</text>
</comment>
<dbReference type="RefSeq" id="WP_183200931.1">
    <property type="nucleotide sequence ID" value="NZ_JACIEK010000009.1"/>
</dbReference>
<evidence type="ECO:0000313" key="12">
    <source>
        <dbReference type="EMBL" id="MBB3999393.1"/>
    </source>
</evidence>
<evidence type="ECO:0000256" key="3">
    <source>
        <dbReference type="ARBA" id="ARBA00005300"/>
    </source>
</evidence>
<evidence type="ECO:0000256" key="4">
    <source>
        <dbReference type="ARBA" id="ARBA00011245"/>
    </source>
</evidence>
<keyword evidence="6" id="KW-0540">Nuclease</keyword>
<evidence type="ECO:0000256" key="9">
    <source>
        <dbReference type="ARBA" id="ARBA00022801"/>
    </source>
</evidence>
<gene>
    <name evidence="12" type="ORF">GGR04_003262</name>
</gene>
<keyword evidence="7" id="KW-0479">Metal-binding</keyword>
<keyword evidence="8" id="KW-0255">Endonuclease</keyword>
<dbReference type="InterPro" id="IPR050092">
    <property type="entry name" value="RNase_H"/>
</dbReference>
<feature type="domain" description="RNase H type-1" evidence="11">
    <location>
        <begin position="17"/>
        <end position="163"/>
    </location>
</feature>
<dbReference type="EC" id="3.1.26.4" evidence="5"/>
<comment type="catalytic activity">
    <reaction evidence="1">
        <text>Endonucleolytic cleavage to 5'-phosphomonoester.</text>
        <dbReference type="EC" id="3.1.26.4"/>
    </reaction>
</comment>
<reference evidence="12 13" key="1">
    <citation type="submission" date="2020-08" db="EMBL/GenBank/DDBJ databases">
        <title>Genomic Encyclopedia of Type Strains, Phase IV (KMG-IV): sequencing the most valuable type-strain genomes for metagenomic binning, comparative biology and taxonomic classification.</title>
        <authorList>
            <person name="Goeker M."/>
        </authorList>
    </citation>
    <scope>NUCLEOTIDE SEQUENCE [LARGE SCALE GENOMIC DNA]</scope>
    <source>
        <strain evidence="12 13">DSM 102238</strain>
    </source>
</reference>
<evidence type="ECO:0000256" key="10">
    <source>
        <dbReference type="ARBA" id="ARBA00022842"/>
    </source>
</evidence>
<name>A0A7W6H6D1_9HYPH</name>
<evidence type="ECO:0000256" key="1">
    <source>
        <dbReference type="ARBA" id="ARBA00000077"/>
    </source>
</evidence>
<dbReference type="InterPro" id="IPR036397">
    <property type="entry name" value="RNaseH_sf"/>
</dbReference>
<dbReference type="InterPro" id="IPR022892">
    <property type="entry name" value="RNaseHI"/>
</dbReference>
<evidence type="ECO:0000256" key="6">
    <source>
        <dbReference type="ARBA" id="ARBA00022722"/>
    </source>
</evidence>
<protein>
    <recommendedName>
        <fullName evidence="5">ribonuclease H</fullName>
        <ecNumber evidence="5">3.1.26.4</ecNumber>
    </recommendedName>
</protein>
<keyword evidence="10" id="KW-0460">Magnesium</keyword>
<dbReference type="PANTHER" id="PTHR10642:SF26">
    <property type="entry name" value="RIBONUCLEASE H1"/>
    <property type="match status" value="1"/>
</dbReference>
<comment type="subunit">
    <text evidence="4">Monomer.</text>
</comment>
<dbReference type="SUPFAM" id="SSF53098">
    <property type="entry name" value="Ribonuclease H-like"/>
    <property type="match status" value="1"/>
</dbReference>
<proteinExistence type="inferred from homology"/>
<dbReference type="PANTHER" id="PTHR10642">
    <property type="entry name" value="RIBONUCLEASE H1"/>
    <property type="match status" value="1"/>
</dbReference>
<dbReference type="PROSITE" id="PS50879">
    <property type="entry name" value="RNASE_H_1"/>
    <property type="match status" value="1"/>
</dbReference>
<comment type="cofactor">
    <cofactor evidence="2">
        <name>Mg(2+)</name>
        <dbReference type="ChEBI" id="CHEBI:18420"/>
    </cofactor>
</comment>
<dbReference type="GO" id="GO:0003676">
    <property type="term" value="F:nucleic acid binding"/>
    <property type="evidence" value="ECO:0007669"/>
    <property type="project" value="InterPro"/>
</dbReference>
<dbReference type="GO" id="GO:0046872">
    <property type="term" value="F:metal ion binding"/>
    <property type="evidence" value="ECO:0007669"/>
    <property type="project" value="UniProtKB-KW"/>
</dbReference>
<evidence type="ECO:0000256" key="2">
    <source>
        <dbReference type="ARBA" id="ARBA00001946"/>
    </source>
</evidence>
<dbReference type="Proteomes" id="UP000542776">
    <property type="component" value="Unassembled WGS sequence"/>
</dbReference>
<dbReference type="EMBL" id="JACIEK010000009">
    <property type="protein sequence ID" value="MBB3999393.1"/>
    <property type="molecule type" value="Genomic_DNA"/>
</dbReference>
<dbReference type="Pfam" id="PF00075">
    <property type="entry name" value="RNase_H"/>
    <property type="match status" value="1"/>
</dbReference>
<keyword evidence="13" id="KW-1185">Reference proteome</keyword>
<comment type="caution">
    <text evidence="12">The sequence shown here is derived from an EMBL/GenBank/DDBJ whole genome shotgun (WGS) entry which is preliminary data.</text>
</comment>
<accession>A0A7W6H6D1</accession>
<evidence type="ECO:0000256" key="8">
    <source>
        <dbReference type="ARBA" id="ARBA00022759"/>
    </source>
</evidence>
<dbReference type="CDD" id="cd09278">
    <property type="entry name" value="RNase_HI_prokaryote_like"/>
    <property type="match status" value="1"/>
</dbReference>
<dbReference type="Gene3D" id="3.30.420.10">
    <property type="entry name" value="Ribonuclease H-like superfamily/Ribonuclease H"/>
    <property type="match status" value="1"/>
</dbReference>
<evidence type="ECO:0000259" key="11">
    <source>
        <dbReference type="PROSITE" id="PS50879"/>
    </source>
</evidence>